<keyword evidence="2" id="KW-0812">Transmembrane</keyword>
<reference evidence="4 5" key="1">
    <citation type="submission" date="2018-08" db="EMBL/GenBank/DDBJ databases">
        <authorList>
            <person name="Laetsch R D."/>
            <person name="Stevens L."/>
            <person name="Kumar S."/>
            <person name="Blaxter L. M."/>
        </authorList>
    </citation>
    <scope>NUCLEOTIDE SEQUENCE [LARGE SCALE GENOMIC DNA]</scope>
</reference>
<comment type="similarity">
    <text evidence="1">Belongs to the peptidase C1 family.</text>
</comment>
<evidence type="ECO:0000313" key="4">
    <source>
        <dbReference type="EMBL" id="VBB35465.1"/>
    </source>
</evidence>
<dbReference type="EMBL" id="UPTC01006055">
    <property type="protein sequence ID" value="VBB35465.1"/>
    <property type="molecule type" value="Genomic_DNA"/>
</dbReference>
<dbReference type="Proteomes" id="UP000276991">
    <property type="component" value="Unassembled WGS sequence"/>
</dbReference>
<organism evidence="4 5">
    <name type="scientific">Acanthocheilonema viteae</name>
    <name type="common">Filarial nematode worm</name>
    <name type="synonym">Dipetalonema viteae</name>
    <dbReference type="NCBI Taxonomy" id="6277"/>
    <lineage>
        <taxon>Eukaryota</taxon>
        <taxon>Metazoa</taxon>
        <taxon>Ecdysozoa</taxon>
        <taxon>Nematoda</taxon>
        <taxon>Chromadorea</taxon>
        <taxon>Rhabditida</taxon>
        <taxon>Spirurina</taxon>
        <taxon>Spiruromorpha</taxon>
        <taxon>Filarioidea</taxon>
        <taxon>Onchocercidae</taxon>
        <taxon>Acanthocheilonema</taxon>
    </lineage>
</organism>
<feature type="transmembrane region" description="Helical" evidence="2">
    <location>
        <begin position="119"/>
        <end position="144"/>
    </location>
</feature>
<dbReference type="CDD" id="cd02248">
    <property type="entry name" value="Peptidase_C1A"/>
    <property type="match status" value="1"/>
</dbReference>
<proteinExistence type="inferred from homology"/>
<keyword evidence="2" id="KW-1133">Transmembrane helix</keyword>
<protein>
    <recommendedName>
        <fullName evidence="3">Peptidase C1A papain C-terminal domain-containing protein</fullName>
    </recommendedName>
</protein>
<dbReference type="STRING" id="6277.A0A498SYT7"/>
<dbReference type="Gene3D" id="3.90.70.10">
    <property type="entry name" value="Cysteine proteinases"/>
    <property type="match status" value="1"/>
</dbReference>
<dbReference type="InterPro" id="IPR000668">
    <property type="entry name" value="Peptidase_C1A_C"/>
</dbReference>
<gene>
    <name evidence="4" type="ORF">NAV_LOCUS10256</name>
</gene>
<dbReference type="InterPro" id="IPR013128">
    <property type="entry name" value="Peptidase_C1A"/>
</dbReference>
<dbReference type="Pfam" id="PF00112">
    <property type="entry name" value="Peptidase_C1"/>
    <property type="match status" value="1"/>
</dbReference>
<dbReference type="GO" id="GO:0008234">
    <property type="term" value="F:cysteine-type peptidase activity"/>
    <property type="evidence" value="ECO:0007669"/>
    <property type="project" value="InterPro"/>
</dbReference>
<evidence type="ECO:0000256" key="2">
    <source>
        <dbReference type="SAM" id="Phobius"/>
    </source>
</evidence>
<evidence type="ECO:0000313" key="5">
    <source>
        <dbReference type="Proteomes" id="UP000276991"/>
    </source>
</evidence>
<feature type="domain" description="Peptidase C1A papain C-terminal" evidence="3">
    <location>
        <begin position="1"/>
        <end position="148"/>
    </location>
</feature>
<evidence type="ECO:0000256" key="1">
    <source>
        <dbReference type="ARBA" id="ARBA00008455"/>
    </source>
</evidence>
<dbReference type="OrthoDB" id="10253408at2759"/>
<evidence type="ECO:0000259" key="3">
    <source>
        <dbReference type="SMART" id="SM00645"/>
    </source>
</evidence>
<dbReference type="InterPro" id="IPR038765">
    <property type="entry name" value="Papain-like_cys_pep_sf"/>
</dbReference>
<feature type="non-terminal residue" evidence="4">
    <location>
        <position position="1"/>
    </location>
</feature>
<dbReference type="GO" id="GO:0006508">
    <property type="term" value="P:proteolysis"/>
    <property type="evidence" value="ECO:0007669"/>
    <property type="project" value="InterPro"/>
</dbReference>
<keyword evidence="5" id="KW-1185">Reference proteome</keyword>
<keyword evidence="2" id="KW-0472">Membrane</keyword>
<sequence>GQCGSCYAFATAAALESYHKMKSRKLINLSPQNIVDCTTGYGNYGCDGGFMPLTFKYAMKYGIAKESNYPYVGVLQRCQWKQQIAVARDKGYMEVESGNELALQRAVAKYGPVFTLDQVVIILIMLYWLSVMGHIGLMEIIGLLKTGLR</sequence>
<accession>A0A498SYT7</accession>
<dbReference type="SMART" id="SM00645">
    <property type="entry name" value="Pept_C1"/>
    <property type="match status" value="1"/>
</dbReference>
<name>A0A498SYT7_ACAVI</name>
<dbReference type="SUPFAM" id="SSF54001">
    <property type="entry name" value="Cysteine proteinases"/>
    <property type="match status" value="1"/>
</dbReference>
<dbReference type="InterPro" id="IPR039417">
    <property type="entry name" value="Peptidase_C1A_papain-like"/>
</dbReference>
<dbReference type="PANTHER" id="PTHR12411">
    <property type="entry name" value="CYSTEINE PROTEASE FAMILY C1-RELATED"/>
    <property type="match status" value="1"/>
</dbReference>
<dbReference type="AlphaFoldDB" id="A0A498SYT7"/>